<name>T0L469_9BACT</name>
<dbReference type="InterPro" id="IPR000160">
    <property type="entry name" value="GGDEF_dom"/>
</dbReference>
<dbReference type="Pfam" id="PF00990">
    <property type="entry name" value="GGDEF"/>
    <property type="match status" value="1"/>
</dbReference>
<dbReference type="GO" id="GO:0006355">
    <property type="term" value="P:regulation of DNA-templated transcription"/>
    <property type="evidence" value="ECO:0007669"/>
    <property type="project" value="InterPro"/>
</dbReference>
<evidence type="ECO:0000313" key="5">
    <source>
        <dbReference type="EMBL" id="EQB40668.1"/>
    </source>
</evidence>
<dbReference type="PROSITE" id="PS50887">
    <property type="entry name" value="GGDEF"/>
    <property type="match status" value="1"/>
</dbReference>
<dbReference type="InterPro" id="IPR052163">
    <property type="entry name" value="DGC-Regulatory_Protein"/>
</dbReference>
<feature type="transmembrane region" description="Helical" evidence="1">
    <location>
        <begin position="12"/>
        <end position="32"/>
    </location>
</feature>
<dbReference type="InterPro" id="IPR043128">
    <property type="entry name" value="Rev_trsase/Diguanyl_cyclase"/>
</dbReference>
<dbReference type="AlphaFoldDB" id="T0L469"/>
<dbReference type="InterPro" id="IPR035965">
    <property type="entry name" value="PAS-like_dom_sf"/>
</dbReference>
<dbReference type="CDD" id="cd01949">
    <property type="entry name" value="GGDEF"/>
    <property type="match status" value="1"/>
</dbReference>
<evidence type="ECO:0000259" key="2">
    <source>
        <dbReference type="PROSITE" id="PS50112"/>
    </source>
</evidence>
<dbReference type="NCBIfam" id="TIGR00254">
    <property type="entry name" value="GGDEF"/>
    <property type="match status" value="1"/>
</dbReference>
<dbReference type="Gene3D" id="3.30.70.270">
    <property type="match status" value="1"/>
</dbReference>
<dbReference type="STRING" id="1172190.M947_00015"/>
<dbReference type="InterPro" id="IPR000014">
    <property type="entry name" value="PAS"/>
</dbReference>
<dbReference type="SMART" id="SM00267">
    <property type="entry name" value="GGDEF"/>
    <property type="match status" value="1"/>
</dbReference>
<dbReference type="InterPro" id="IPR013767">
    <property type="entry name" value="PAS_fold"/>
</dbReference>
<dbReference type="PATRIC" id="fig|1172190.3.peg.2"/>
<proteinExistence type="predicted"/>
<comment type="caution">
    <text evidence="5">The sequence shown here is derived from an EMBL/GenBank/DDBJ whole genome shotgun (WGS) entry which is preliminary data.</text>
</comment>
<dbReference type="SUPFAM" id="SSF55073">
    <property type="entry name" value="Nucleotide cyclase"/>
    <property type="match status" value="1"/>
</dbReference>
<keyword evidence="6" id="KW-1185">Reference proteome</keyword>
<dbReference type="InterPro" id="IPR029787">
    <property type="entry name" value="Nucleotide_cyclase"/>
</dbReference>
<feature type="domain" description="PAS" evidence="2">
    <location>
        <begin position="216"/>
        <end position="287"/>
    </location>
</feature>
<feature type="transmembrane region" description="Helical" evidence="1">
    <location>
        <begin position="180"/>
        <end position="202"/>
    </location>
</feature>
<dbReference type="Proteomes" id="UP000015520">
    <property type="component" value="Unassembled WGS sequence"/>
</dbReference>
<evidence type="ECO:0000313" key="6">
    <source>
        <dbReference type="Proteomes" id="UP000015520"/>
    </source>
</evidence>
<dbReference type="PROSITE" id="PS50113">
    <property type="entry name" value="PAC"/>
    <property type="match status" value="1"/>
</dbReference>
<keyword evidence="1" id="KW-0472">Membrane</keyword>
<evidence type="ECO:0000259" key="4">
    <source>
        <dbReference type="PROSITE" id="PS50887"/>
    </source>
</evidence>
<protein>
    <recommendedName>
        <fullName evidence="7">Diguanylate cyclase</fullName>
    </recommendedName>
</protein>
<dbReference type="RefSeq" id="WP_021286289.1">
    <property type="nucleotide sequence ID" value="NZ_AUPZ01000001.1"/>
</dbReference>
<dbReference type="SUPFAM" id="SSF55785">
    <property type="entry name" value="PYP-like sensor domain (PAS domain)"/>
    <property type="match status" value="1"/>
</dbReference>
<keyword evidence="1" id="KW-1133">Transmembrane helix</keyword>
<dbReference type="PANTHER" id="PTHR46663">
    <property type="entry name" value="DIGUANYLATE CYCLASE DGCT-RELATED"/>
    <property type="match status" value="1"/>
</dbReference>
<dbReference type="Pfam" id="PF00989">
    <property type="entry name" value="PAS"/>
    <property type="match status" value="1"/>
</dbReference>
<reference evidence="5 6" key="1">
    <citation type="submission" date="2013-07" db="EMBL/GenBank/DDBJ databases">
        <title>Sulfurimonas hongkongensis AST-10 Genome Sequencing.</title>
        <authorList>
            <person name="Cai L."/>
            <person name="Zhang T."/>
        </authorList>
    </citation>
    <scope>NUCLEOTIDE SEQUENCE [LARGE SCALE GENOMIC DNA]</scope>
    <source>
        <strain evidence="5 6">AST-10</strain>
    </source>
</reference>
<organism evidence="5 6">
    <name type="scientific">Sulfurimonas hongkongensis</name>
    <dbReference type="NCBI Taxonomy" id="1172190"/>
    <lineage>
        <taxon>Bacteria</taxon>
        <taxon>Pseudomonadati</taxon>
        <taxon>Campylobacterota</taxon>
        <taxon>Epsilonproteobacteria</taxon>
        <taxon>Campylobacterales</taxon>
        <taxon>Sulfurimonadaceae</taxon>
        <taxon>Sulfurimonas</taxon>
    </lineage>
</organism>
<dbReference type="PANTHER" id="PTHR46663:SF2">
    <property type="entry name" value="GGDEF DOMAIN-CONTAINING PROTEIN"/>
    <property type="match status" value="1"/>
</dbReference>
<evidence type="ECO:0008006" key="7">
    <source>
        <dbReference type="Google" id="ProtNLM"/>
    </source>
</evidence>
<dbReference type="GO" id="GO:0003824">
    <property type="term" value="F:catalytic activity"/>
    <property type="evidence" value="ECO:0007669"/>
    <property type="project" value="UniProtKB-ARBA"/>
</dbReference>
<accession>T0L469</accession>
<dbReference type="eggNOG" id="COG5001">
    <property type="taxonomic scope" value="Bacteria"/>
</dbReference>
<dbReference type="FunFam" id="3.30.70.270:FF:000001">
    <property type="entry name" value="Diguanylate cyclase domain protein"/>
    <property type="match status" value="1"/>
</dbReference>
<keyword evidence="1" id="KW-0812">Transmembrane</keyword>
<dbReference type="PROSITE" id="PS50112">
    <property type="entry name" value="PAS"/>
    <property type="match status" value="1"/>
</dbReference>
<evidence type="ECO:0000256" key="1">
    <source>
        <dbReference type="SAM" id="Phobius"/>
    </source>
</evidence>
<gene>
    <name evidence="5" type="ORF">M947_00015</name>
</gene>
<feature type="domain" description="PAC" evidence="3">
    <location>
        <begin position="290"/>
        <end position="342"/>
    </location>
</feature>
<dbReference type="InterPro" id="IPR001610">
    <property type="entry name" value="PAC"/>
</dbReference>
<dbReference type="Gene3D" id="3.30.450.20">
    <property type="entry name" value="PAS domain"/>
    <property type="match status" value="2"/>
</dbReference>
<dbReference type="OrthoDB" id="5333838at2"/>
<sequence>MNKKFNIDFLKILLVIVTPILLLVVLFSFYLFERLMEDKKKFLLEKTYSMASMISNVATFDKKYSKKQDFDNKASNATIFQVQKTFNSIIQVELGLEYLLGVKDGKYIKFLAYSDKQPPKVEINNLSVATPMRNALEKKSGVGIGYDYKNQKTLASYTPIKGTDWGLVVEQPYSLHIRPLYQTAIMGTLAIVSFIVFLYFILKRYEEKKTRLIEQSEKRFQQLVESSDDLIWEIDINASYRYVSPQCKKILGYEPSEVIGKKPFDFMNEDEATRVSKEFFELSSKGEKIVNLEHTLLHKDNNEIHILTRGAPFFNKKGNLLGYRGIDRDITLMKKKLQEIEHLAFYDTLTGLANRQNIYEKISQEINYAKRNNTESALLFVDLDDFKTINDTQGHDHGDEVLKSVANRLLESIRSFDAAGRIGGDEFVILVRGQDKREDNFAHFDALIERILQEINKPIIVKEFKHQVRASIGVAIIPRDGKNLEEILKFADRAMYEAKKMGKNRVVFYKN</sequence>
<dbReference type="InterPro" id="IPR000700">
    <property type="entry name" value="PAS-assoc_C"/>
</dbReference>
<dbReference type="CDD" id="cd00130">
    <property type="entry name" value="PAS"/>
    <property type="match status" value="1"/>
</dbReference>
<dbReference type="EMBL" id="AUPZ01000001">
    <property type="protein sequence ID" value="EQB40668.1"/>
    <property type="molecule type" value="Genomic_DNA"/>
</dbReference>
<dbReference type="SMART" id="SM00091">
    <property type="entry name" value="PAS"/>
    <property type="match status" value="1"/>
</dbReference>
<dbReference type="SMART" id="SM00086">
    <property type="entry name" value="PAC"/>
    <property type="match status" value="1"/>
</dbReference>
<evidence type="ECO:0000259" key="3">
    <source>
        <dbReference type="PROSITE" id="PS50113"/>
    </source>
</evidence>
<dbReference type="NCBIfam" id="TIGR00229">
    <property type="entry name" value="sensory_box"/>
    <property type="match status" value="1"/>
</dbReference>
<feature type="domain" description="GGDEF" evidence="4">
    <location>
        <begin position="374"/>
        <end position="511"/>
    </location>
</feature>